<dbReference type="Gene3D" id="3.40.50.2000">
    <property type="entry name" value="Glycogen Phosphorylase B"/>
    <property type="match status" value="2"/>
</dbReference>
<name>A0A7C5W040_THERO</name>
<dbReference type="GO" id="GO:0016757">
    <property type="term" value="F:glycosyltransferase activity"/>
    <property type="evidence" value="ECO:0007669"/>
    <property type="project" value="TreeGrafter"/>
</dbReference>
<keyword evidence="2" id="KW-0808">Transferase</keyword>
<accession>A0A7C5W040</accession>
<proteinExistence type="predicted"/>
<dbReference type="Pfam" id="PF13579">
    <property type="entry name" value="Glyco_trans_4_4"/>
    <property type="match status" value="1"/>
</dbReference>
<organism evidence="2">
    <name type="scientific">Thermomicrobium roseum</name>
    <dbReference type="NCBI Taxonomy" id="500"/>
    <lineage>
        <taxon>Bacteria</taxon>
        <taxon>Pseudomonadati</taxon>
        <taxon>Thermomicrobiota</taxon>
        <taxon>Thermomicrobia</taxon>
        <taxon>Thermomicrobiales</taxon>
        <taxon>Thermomicrobiaceae</taxon>
        <taxon>Thermomicrobium</taxon>
    </lineage>
</organism>
<sequence>MAGRVLFVTGEYPPLRGGVGDYTWQLGCALAAAGWTVEVATRRLPGPAPEGPLVCWQLAGWGRPLWSLLRSLRENGWHGVVHLQYQAGAFDLQGRIVLLPVLARPLPVVTTFHDLRVPYLFPKASLLRRASLRILARTSARVVTTNREDEWELRRWGVRPEQLVRIPIGSNLPEPRDPTAVRAGLGLAGGRALVAFFGFRHPEKGLETLLVALDALPEPRPVLLLIGGAQPDVHGARDMGARSLGVSGPVPIVDLGYRPAQEVADLLAAVDVVVLPFRHGASLRNGTLIAALACGAAVISTQPRDPTALAPLRDGEHLRLVPPDNPRALAQALSELLSDAVVRERLRRAARDIARSFSWHDIAAAHDALYRTLLLEGR</sequence>
<dbReference type="SUPFAM" id="SSF53756">
    <property type="entry name" value="UDP-Glycosyltransferase/glycogen phosphorylase"/>
    <property type="match status" value="1"/>
</dbReference>
<protein>
    <submittedName>
        <fullName evidence="2">Glycosyltransferase</fullName>
    </submittedName>
</protein>
<dbReference type="AlphaFoldDB" id="A0A7C5W040"/>
<dbReference type="EMBL" id="DRWX01000381">
    <property type="protein sequence ID" value="HHM97199.1"/>
    <property type="molecule type" value="Genomic_DNA"/>
</dbReference>
<dbReference type="PANTHER" id="PTHR12526">
    <property type="entry name" value="GLYCOSYLTRANSFERASE"/>
    <property type="match status" value="1"/>
</dbReference>
<evidence type="ECO:0000313" key="2">
    <source>
        <dbReference type="EMBL" id="HHM97199.1"/>
    </source>
</evidence>
<comment type="caution">
    <text evidence="2">The sequence shown here is derived from an EMBL/GenBank/DDBJ whole genome shotgun (WGS) entry which is preliminary data.</text>
</comment>
<gene>
    <name evidence="2" type="ORF">ENM21_08350</name>
</gene>
<dbReference type="PANTHER" id="PTHR12526:SF638">
    <property type="entry name" value="SPORE COAT PROTEIN SA"/>
    <property type="match status" value="1"/>
</dbReference>
<dbReference type="InterPro" id="IPR028098">
    <property type="entry name" value="Glyco_trans_4-like_N"/>
</dbReference>
<evidence type="ECO:0000259" key="1">
    <source>
        <dbReference type="Pfam" id="PF13579"/>
    </source>
</evidence>
<reference evidence="2" key="1">
    <citation type="journal article" date="2020" name="mSystems">
        <title>Genome- and Community-Level Interaction Insights into Carbon Utilization and Element Cycling Functions of Hydrothermarchaeota in Hydrothermal Sediment.</title>
        <authorList>
            <person name="Zhou Z."/>
            <person name="Liu Y."/>
            <person name="Xu W."/>
            <person name="Pan J."/>
            <person name="Luo Z.H."/>
            <person name="Li M."/>
        </authorList>
    </citation>
    <scope>NUCLEOTIDE SEQUENCE [LARGE SCALE GENOMIC DNA]</scope>
    <source>
        <strain evidence="2">SpSt-1065</strain>
    </source>
</reference>
<dbReference type="Pfam" id="PF13692">
    <property type="entry name" value="Glyco_trans_1_4"/>
    <property type="match status" value="1"/>
</dbReference>
<feature type="domain" description="Glycosyltransferase subfamily 4-like N-terminal" evidence="1">
    <location>
        <begin position="17"/>
        <end position="169"/>
    </location>
</feature>